<organism evidence="2 3">
    <name type="scientific">Paraclostridium ghonii</name>
    <dbReference type="NCBI Taxonomy" id="29358"/>
    <lineage>
        <taxon>Bacteria</taxon>
        <taxon>Bacillati</taxon>
        <taxon>Bacillota</taxon>
        <taxon>Clostridia</taxon>
        <taxon>Peptostreptococcales</taxon>
        <taxon>Peptostreptococcaceae</taxon>
        <taxon>Paraclostridium</taxon>
    </lineage>
</organism>
<name>A0ABU0MZ20_9FIRM</name>
<dbReference type="EMBL" id="JAUSWG010000003">
    <property type="protein sequence ID" value="MDQ0555844.1"/>
    <property type="molecule type" value="Genomic_DNA"/>
</dbReference>
<dbReference type="Pfam" id="PF11208">
    <property type="entry name" value="DUF2992"/>
    <property type="match status" value="1"/>
</dbReference>
<evidence type="ECO:0000313" key="2">
    <source>
        <dbReference type="EMBL" id="MDQ0555844.1"/>
    </source>
</evidence>
<dbReference type="InterPro" id="IPR016787">
    <property type="entry name" value="UCP021328"/>
</dbReference>
<accession>A0ABU0MZ20</accession>
<feature type="region of interest" description="Disordered" evidence="1">
    <location>
        <begin position="108"/>
        <end position="139"/>
    </location>
</feature>
<evidence type="ECO:0000256" key="1">
    <source>
        <dbReference type="SAM" id="MobiDB-lite"/>
    </source>
</evidence>
<proteinExistence type="predicted"/>
<evidence type="ECO:0008006" key="4">
    <source>
        <dbReference type="Google" id="ProtNLM"/>
    </source>
</evidence>
<comment type="caution">
    <text evidence="2">The sequence shown here is derived from an EMBL/GenBank/DDBJ whole genome shotgun (WGS) entry which is preliminary data.</text>
</comment>
<feature type="compositionally biased region" description="Basic and acidic residues" evidence="1">
    <location>
        <begin position="116"/>
        <end position="127"/>
    </location>
</feature>
<gene>
    <name evidence="2" type="ORF">QOZ92_000957</name>
</gene>
<evidence type="ECO:0000313" key="3">
    <source>
        <dbReference type="Proteomes" id="UP001232584"/>
    </source>
</evidence>
<reference evidence="2 3" key="1">
    <citation type="submission" date="2023-07" db="EMBL/GenBank/DDBJ databases">
        <title>Genomic Encyclopedia of Type Strains, Phase IV (KMG-IV): sequencing the most valuable type-strain genomes for metagenomic binning, comparative biology and taxonomic classification.</title>
        <authorList>
            <person name="Goeker M."/>
        </authorList>
    </citation>
    <scope>NUCLEOTIDE SEQUENCE [LARGE SCALE GENOMIC DNA]</scope>
    <source>
        <strain evidence="2 3">DSM 15049</strain>
    </source>
</reference>
<dbReference type="PIRSF" id="PIRSF021328">
    <property type="entry name" value="UCP021328"/>
    <property type="match status" value="1"/>
</dbReference>
<keyword evidence="3" id="KW-1185">Reference proteome</keyword>
<dbReference type="RefSeq" id="WP_307503873.1">
    <property type="nucleotide sequence ID" value="NZ_BAAACE010000001.1"/>
</dbReference>
<dbReference type="Proteomes" id="UP001232584">
    <property type="component" value="Unassembled WGS sequence"/>
</dbReference>
<sequence length="139" mass="16777">MNKSICKLTVLFQDPFWVGIFEDECGEKYNVARVVFGAEPTEVQLYEFILNHYYQIRFNETKSQTFPTQKKVNYKRLQKQVKKQQNEKGIGTKAQNAIKIQHELSKVERIKKRKEKREEERDRDFKLKQMKKKEKHKGH</sequence>
<feature type="compositionally biased region" description="Basic residues" evidence="1">
    <location>
        <begin position="128"/>
        <end position="139"/>
    </location>
</feature>
<protein>
    <recommendedName>
        <fullName evidence="4">DUF2992 family protein</fullName>
    </recommendedName>
</protein>